<dbReference type="RefSeq" id="WP_111592136.1">
    <property type="nucleotide sequence ID" value="NZ_QLMA01000003.1"/>
</dbReference>
<proteinExistence type="predicted"/>
<comment type="caution">
    <text evidence="1">The sequence shown here is derived from an EMBL/GenBank/DDBJ whole genome shotgun (WGS) entry which is preliminary data.</text>
</comment>
<accession>A0A327W498</accession>
<dbReference type="EMBL" id="QLMA01000003">
    <property type="protein sequence ID" value="RAJ83493.1"/>
    <property type="molecule type" value="Genomic_DNA"/>
</dbReference>
<protein>
    <submittedName>
        <fullName evidence="1">Uncharacterized protein</fullName>
    </submittedName>
</protein>
<gene>
    <name evidence="1" type="ORF">CLV59_103461</name>
</gene>
<evidence type="ECO:0000313" key="1">
    <source>
        <dbReference type="EMBL" id="RAJ83493.1"/>
    </source>
</evidence>
<dbReference type="AlphaFoldDB" id="A0A327W498"/>
<organism evidence="1 2">
    <name type="scientific">Chitinophaga dinghuensis</name>
    <dbReference type="NCBI Taxonomy" id="1539050"/>
    <lineage>
        <taxon>Bacteria</taxon>
        <taxon>Pseudomonadati</taxon>
        <taxon>Bacteroidota</taxon>
        <taxon>Chitinophagia</taxon>
        <taxon>Chitinophagales</taxon>
        <taxon>Chitinophagaceae</taxon>
        <taxon>Chitinophaga</taxon>
    </lineage>
</organism>
<reference evidence="1 2" key="1">
    <citation type="submission" date="2018-06" db="EMBL/GenBank/DDBJ databases">
        <title>Genomic Encyclopedia of Archaeal and Bacterial Type Strains, Phase II (KMG-II): from individual species to whole genera.</title>
        <authorList>
            <person name="Goeker M."/>
        </authorList>
    </citation>
    <scope>NUCLEOTIDE SEQUENCE [LARGE SCALE GENOMIC DNA]</scope>
    <source>
        <strain evidence="1 2">DSM 29821</strain>
    </source>
</reference>
<name>A0A327W498_9BACT</name>
<evidence type="ECO:0000313" key="2">
    <source>
        <dbReference type="Proteomes" id="UP000249819"/>
    </source>
</evidence>
<dbReference type="Proteomes" id="UP000249819">
    <property type="component" value="Unassembled WGS sequence"/>
</dbReference>
<keyword evidence="2" id="KW-1185">Reference proteome</keyword>
<sequence>MIKTVEVVINPEGFFDQEATRKRDYEKSLAAIRNRIERYSSDPSLGVRDLIAAGILDEHLNFTEPYKRLNQFKQNV</sequence>